<evidence type="ECO:0000313" key="3">
    <source>
        <dbReference type="WBParaSite" id="EVEC_0000698101-mRNA-1"/>
    </source>
</evidence>
<evidence type="ECO:0000313" key="2">
    <source>
        <dbReference type="Proteomes" id="UP000274131"/>
    </source>
</evidence>
<gene>
    <name evidence="1" type="ORF">EVEC_LOCUS6502</name>
</gene>
<name>A0A0N4V976_ENTVE</name>
<dbReference type="AlphaFoldDB" id="A0A0N4V976"/>
<dbReference type="EMBL" id="UXUI01008537">
    <property type="protein sequence ID" value="VDD91751.1"/>
    <property type="molecule type" value="Genomic_DNA"/>
</dbReference>
<accession>A0A0N4V976</accession>
<keyword evidence="2" id="KW-1185">Reference proteome</keyword>
<dbReference type="Proteomes" id="UP000274131">
    <property type="component" value="Unassembled WGS sequence"/>
</dbReference>
<reference evidence="3" key="1">
    <citation type="submission" date="2017-02" db="UniProtKB">
        <authorList>
            <consortium name="WormBaseParasite"/>
        </authorList>
    </citation>
    <scope>IDENTIFICATION</scope>
</reference>
<evidence type="ECO:0000313" key="1">
    <source>
        <dbReference type="EMBL" id="VDD91751.1"/>
    </source>
</evidence>
<reference evidence="1 2" key="2">
    <citation type="submission" date="2018-10" db="EMBL/GenBank/DDBJ databases">
        <authorList>
            <consortium name="Pathogen Informatics"/>
        </authorList>
    </citation>
    <scope>NUCLEOTIDE SEQUENCE [LARGE SCALE GENOMIC DNA]</scope>
</reference>
<proteinExistence type="predicted"/>
<sequence length="43" mass="4928">MFQSNSFQLSFWQFCEQLFALLALGNCFAPAIISQSLNLQVRD</sequence>
<dbReference type="WBParaSite" id="EVEC_0000698101-mRNA-1">
    <property type="protein sequence ID" value="EVEC_0000698101-mRNA-1"/>
    <property type="gene ID" value="EVEC_0000698101"/>
</dbReference>
<organism evidence="3">
    <name type="scientific">Enterobius vermicularis</name>
    <name type="common">Human pinworm</name>
    <dbReference type="NCBI Taxonomy" id="51028"/>
    <lineage>
        <taxon>Eukaryota</taxon>
        <taxon>Metazoa</taxon>
        <taxon>Ecdysozoa</taxon>
        <taxon>Nematoda</taxon>
        <taxon>Chromadorea</taxon>
        <taxon>Rhabditida</taxon>
        <taxon>Spirurina</taxon>
        <taxon>Oxyuridomorpha</taxon>
        <taxon>Oxyuroidea</taxon>
        <taxon>Oxyuridae</taxon>
        <taxon>Enterobius</taxon>
    </lineage>
</organism>
<protein>
    <submittedName>
        <fullName evidence="3">MFS transporter</fullName>
    </submittedName>
</protein>